<dbReference type="HOGENOM" id="CLU_089574_13_3_0"/>
<dbReference type="SMART" id="SM00450">
    <property type="entry name" value="RHOD"/>
    <property type="match status" value="1"/>
</dbReference>
<dbReference type="PROSITE" id="PS50206">
    <property type="entry name" value="RHODANESE_3"/>
    <property type="match status" value="1"/>
</dbReference>
<dbReference type="CDD" id="cd00158">
    <property type="entry name" value="RHOD"/>
    <property type="match status" value="1"/>
</dbReference>
<dbReference type="eggNOG" id="COG0607">
    <property type="taxonomic scope" value="Bacteria"/>
</dbReference>
<dbReference type="GO" id="GO:0006791">
    <property type="term" value="P:sulfur utilization"/>
    <property type="evidence" value="ECO:0000318"/>
    <property type="project" value="GO_Central"/>
</dbReference>
<dbReference type="RefSeq" id="WP_010880272.1">
    <property type="nucleotide sequence ID" value="NC_000918.1"/>
</dbReference>
<dbReference type="InterPro" id="IPR050229">
    <property type="entry name" value="GlpE_sulfurtransferase"/>
</dbReference>
<name>O66774_AQUAE</name>
<proteinExistence type="predicted"/>
<dbReference type="PANTHER" id="PTHR43031:SF1">
    <property type="entry name" value="PYRIDINE NUCLEOTIDE-DISULPHIDE OXIDOREDUCTASE"/>
    <property type="match status" value="1"/>
</dbReference>
<keyword evidence="3" id="KW-1185">Reference proteome</keyword>
<dbReference type="InterPro" id="IPR001763">
    <property type="entry name" value="Rhodanese-like_dom"/>
</dbReference>
<dbReference type="EMBL" id="AE000657">
    <property type="protein sequence ID" value="AAC06748.1"/>
    <property type="molecule type" value="Genomic_DNA"/>
</dbReference>
<dbReference type="KEGG" id="aae:aq_477"/>
<reference evidence="2 3" key="1">
    <citation type="journal article" date="1998" name="Nature">
        <title>The complete genome of the hyperthermophilic bacterium Aquifex aeolicus.</title>
        <authorList>
            <person name="Deckert G."/>
            <person name="Warren P.V."/>
            <person name="Gaasterland T."/>
            <person name="Young W.G."/>
            <person name="Lenox A.L."/>
            <person name="Graham D.E."/>
            <person name="Overbeek R."/>
            <person name="Snead M.A."/>
            <person name="Keller M."/>
            <person name="Aujay M."/>
            <person name="Huber R."/>
            <person name="Feldman R.A."/>
            <person name="Short J.M."/>
            <person name="Olson G.J."/>
            <person name="Swanson R.V."/>
        </authorList>
    </citation>
    <scope>NUCLEOTIDE SEQUENCE [LARGE SCALE GENOMIC DNA]</scope>
    <source>
        <strain evidence="2 3">VF5</strain>
    </source>
</reference>
<dbReference type="Gene3D" id="3.40.250.10">
    <property type="entry name" value="Rhodanese-like domain"/>
    <property type="match status" value="1"/>
</dbReference>
<dbReference type="InParanoid" id="O66774"/>
<dbReference type="InterPro" id="IPR036873">
    <property type="entry name" value="Rhodanese-like_dom_sf"/>
</dbReference>
<evidence type="ECO:0000259" key="1">
    <source>
        <dbReference type="PROSITE" id="PS50206"/>
    </source>
</evidence>
<dbReference type="PIR" id="B70343">
    <property type="entry name" value="B70343"/>
</dbReference>
<dbReference type="FunCoup" id="O66774">
    <property type="interactions" value="31"/>
</dbReference>
<dbReference type="EnsemblBacteria" id="AAC06748">
    <property type="protein sequence ID" value="AAC06748"/>
    <property type="gene ID" value="aq_477"/>
</dbReference>
<dbReference type="PANTHER" id="PTHR43031">
    <property type="entry name" value="FAD-DEPENDENT OXIDOREDUCTASE"/>
    <property type="match status" value="1"/>
</dbReference>
<evidence type="ECO:0000313" key="2">
    <source>
        <dbReference type="EMBL" id="AAC06748.1"/>
    </source>
</evidence>
<feature type="domain" description="Rhodanese" evidence="1">
    <location>
        <begin position="20"/>
        <end position="104"/>
    </location>
</feature>
<dbReference type="STRING" id="224324.aq_477"/>
<dbReference type="GO" id="GO:0004792">
    <property type="term" value="F:thiosulfate-cyanide sulfurtransferase activity"/>
    <property type="evidence" value="ECO:0000318"/>
    <property type="project" value="GO_Central"/>
</dbReference>
<organism evidence="2 3">
    <name type="scientific">Aquifex aeolicus (strain VF5)</name>
    <dbReference type="NCBI Taxonomy" id="224324"/>
    <lineage>
        <taxon>Bacteria</taxon>
        <taxon>Pseudomonadati</taxon>
        <taxon>Aquificota</taxon>
        <taxon>Aquificia</taxon>
        <taxon>Aquificales</taxon>
        <taxon>Aquificaceae</taxon>
        <taxon>Aquifex</taxon>
    </lineage>
</organism>
<protein>
    <recommendedName>
        <fullName evidence="1">Rhodanese domain-containing protein</fullName>
    </recommendedName>
</protein>
<sequence length="110" mass="12804">MFMNVPEVTPEEAKKMLEEEKDKVVLLDVRTPPEHFQVRIPNSMLIPLDELRYAFQNLPKDKKYIVYCRIGERSAFATYFLRQMGYEAYNLAGGILIWPYEKESGAPAKS</sequence>
<dbReference type="OrthoDB" id="9800872at2"/>
<dbReference type="Pfam" id="PF00581">
    <property type="entry name" value="Rhodanese"/>
    <property type="match status" value="1"/>
</dbReference>
<dbReference type="Proteomes" id="UP000000798">
    <property type="component" value="Chromosome"/>
</dbReference>
<dbReference type="SUPFAM" id="SSF52821">
    <property type="entry name" value="Rhodanese/Cell cycle control phosphatase"/>
    <property type="match status" value="1"/>
</dbReference>
<gene>
    <name evidence="2" type="ordered locus">aq_477</name>
</gene>
<evidence type="ECO:0000313" key="3">
    <source>
        <dbReference type="Proteomes" id="UP000000798"/>
    </source>
</evidence>
<accession>O66774</accession>
<dbReference type="AlphaFoldDB" id="O66774"/>